<organism evidence="3 4">
    <name type="scientific">Nitrosomonas communis</name>
    <dbReference type="NCBI Taxonomy" id="44574"/>
    <lineage>
        <taxon>Bacteria</taxon>
        <taxon>Pseudomonadati</taxon>
        <taxon>Pseudomonadota</taxon>
        <taxon>Betaproteobacteria</taxon>
        <taxon>Nitrosomonadales</taxon>
        <taxon>Nitrosomonadaceae</taxon>
        <taxon>Nitrosomonas</taxon>
    </lineage>
</organism>
<evidence type="ECO:0000313" key="4">
    <source>
        <dbReference type="Proteomes" id="UP000324176"/>
    </source>
</evidence>
<dbReference type="PROSITE" id="PS50994">
    <property type="entry name" value="INTEGRASE"/>
    <property type="match status" value="1"/>
</dbReference>
<evidence type="ECO:0000259" key="2">
    <source>
        <dbReference type="PROSITE" id="PS51702"/>
    </source>
</evidence>
<dbReference type="SUPFAM" id="SSF53098">
    <property type="entry name" value="Ribonuclease H-like"/>
    <property type="match status" value="1"/>
</dbReference>
<feature type="domain" description="HTH Mu-type" evidence="2">
    <location>
        <begin position="6"/>
        <end position="73"/>
    </location>
</feature>
<dbReference type="InterPro" id="IPR036388">
    <property type="entry name" value="WH-like_DNA-bd_sf"/>
</dbReference>
<proteinExistence type="predicted"/>
<dbReference type="PROSITE" id="PS51702">
    <property type="entry name" value="HTH_MU"/>
    <property type="match status" value="1"/>
</dbReference>
<reference evidence="3 4" key="1">
    <citation type="submission" date="2019-07" db="EMBL/GenBank/DDBJ databases">
        <title>Active sludge and wastewater microbial communities from Klosterneuburg, Austria.</title>
        <authorList>
            <person name="Wagner M."/>
        </authorList>
    </citation>
    <scope>NUCLEOTIDE SEQUENCE [LARGE SCALE GENOMIC DNA]</scope>
    <source>
        <strain evidence="3 4">Nm2</strain>
    </source>
</reference>
<dbReference type="SUPFAM" id="SSF50610">
    <property type="entry name" value="mu transposase, C-terminal domain"/>
    <property type="match status" value="1"/>
</dbReference>
<sequence length="723" mass="82479">MSTIKTHYSCSELVEMKLPGLPSSERRMRDRVKKDGWESIQMSGKGGRGGLRTEYQPPASIMAIIKERALQALIQSTPTPTATIVAQSQPITPNAVTETVKPGDLKDWQRQIAEARAAICSEVRRLETVGGTERAIRTVIDLAARGQLPPQLQKLVPVANAKAGMDRALSRTTLYRWLKESKRKEATGSSVALLAPKARESADIPPWAPYLLSLYRQPQKPDLSYCVEQLPSILPPIIIPPSYSAAYRFLQKMSKTELQRGRMGNRELKKILPFVRRDTSHMWPTTAYTADGHTFDAEVAHPAHGRAFRPEITTVMDIATRKVVGWSAGLAESAWAVLDALRHACLSCGIPSIFYVDNGSGYKNAMMSDEATGFMHRLNIELTHSLPYNSQARGIIERAHQTIWVRAAKMLPTYIGAQMDSEARQKVYKLTRSDIKKSGTSRHLMEWKAFIDWCQQQINDYENHPHRALPKVRDQDGRLRHQTPNEAWAQAIKEGFEPVNVDPHEAEDLFRPYKTCKITRGEIRLFGNLYFHRDLEHYHGETARVGYDIHDASRVWVRDRTGRLICIAEFEANKRSYFPQSFEERAAQKRAEGRIKRAQAKIDEAEAELNPMHSIEYQPVNELTAIQLNPLSQTEKVAIENIAPLPERPGVRPWFTSDIQQYRWLMQNKDDWKKEDVDFLLRYVDSEQYFDLLERYSYQGVAWTEADDKRAANLKKLEESATQ</sequence>
<dbReference type="Gene3D" id="3.30.420.10">
    <property type="entry name" value="Ribonuclease H-like superfamily/Ribonuclease H"/>
    <property type="match status" value="1"/>
</dbReference>
<dbReference type="GO" id="GO:0015074">
    <property type="term" value="P:DNA integration"/>
    <property type="evidence" value="ECO:0007669"/>
    <property type="project" value="InterPro"/>
</dbReference>
<dbReference type="Gene3D" id="1.10.10.10">
    <property type="entry name" value="Winged helix-like DNA-binding domain superfamily/Winged helix DNA-binding domain"/>
    <property type="match status" value="1"/>
</dbReference>
<dbReference type="InterPro" id="IPR009061">
    <property type="entry name" value="DNA-bd_dom_put_sf"/>
</dbReference>
<dbReference type="AlphaFoldDB" id="A0A5D3YCP4"/>
<feature type="domain" description="Integrase catalytic" evidence="1">
    <location>
        <begin position="280"/>
        <end position="403"/>
    </location>
</feature>
<protein>
    <submittedName>
        <fullName evidence="3">Putative transposase</fullName>
    </submittedName>
</protein>
<dbReference type="InterPro" id="IPR015378">
    <property type="entry name" value="Transposase-like_Mu_C"/>
</dbReference>
<gene>
    <name evidence="3" type="ORF">BCL69_104037</name>
</gene>
<dbReference type="InterPro" id="IPR001584">
    <property type="entry name" value="Integrase_cat-core"/>
</dbReference>
<dbReference type="EMBL" id="VNHT01000040">
    <property type="protein sequence ID" value="TYP83911.1"/>
    <property type="molecule type" value="Genomic_DNA"/>
</dbReference>
<accession>A0A5D3YCP4</accession>
<dbReference type="RefSeq" id="WP_052752025.1">
    <property type="nucleotide sequence ID" value="NZ_CP011451.1"/>
</dbReference>
<dbReference type="Pfam" id="PF09299">
    <property type="entry name" value="Mu-transpos_C"/>
    <property type="match status" value="1"/>
</dbReference>
<dbReference type="InterPro" id="IPR036397">
    <property type="entry name" value="RNaseH_sf"/>
</dbReference>
<dbReference type="InterPro" id="IPR003314">
    <property type="entry name" value="Mu-type_HTH"/>
</dbReference>
<dbReference type="SUPFAM" id="SSF46955">
    <property type="entry name" value="Putative DNA-binding domain"/>
    <property type="match status" value="1"/>
</dbReference>
<evidence type="ECO:0000259" key="1">
    <source>
        <dbReference type="PROSITE" id="PS50994"/>
    </source>
</evidence>
<dbReference type="InterPro" id="IPR009004">
    <property type="entry name" value="Transposase_Mu_C"/>
</dbReference>
<dbReference type="OrthoDB" id="5676324at2"/>
<comment type="caution">
    <text evidence="3">The sequence shown here is derived from an EMBL/GenBank/DDBJ whole genome shotgun (WGS) entry which is preliminary data.</text>
</comment>
<dbReference type="Proteomes" id="UP000324176">
    <property type="component" value="Unassembled WGS sequence"/>
</dbReference>
<dbReference type="GO" id="GO:0003677">
    <property type="term" value="F:DNA binding"/>
    <property type="evidence" value="ECO:0007669"/>
    <property type="project" value="InterPro"/>
</dbReference>
<evidence type="ECO:0000313" key="3">
    <source>
        <dbReference type="EMBL" id="TYP83911.1"/>
    </source>
</evidence>
<dbReference type="InterPro" id="IPR012337">
    <property type="entry name" value="RNaseH-like_sf"/>
</dbReference>
<dbReference type="Gene3D" id="2.30.30.130">
    <property type="entry name" value="Transposase, Mu, C-terminal"/>
    <property type="match status" value="1"/>
</dbReference>
<name>A0A5D3YCP4_9PROT</name>